<organism evidence="1">
    <name type="scientific">Anguilla anguilla</name>
    <name type="common">European freshwater eel</name>
    <name type="synonym">Muraena anguilla</name>
    <dbReference type="NCBI Taxonomy" id="7936"/>
    <lineage>
        <taxon>Eukaryota</taxon>
        <taxon>Metazoa</taxon>
        <taxon>Chordata</taxon>
        <taxon>Craniata</taxon>
        <taxon>Vertebrata</taxon>
        <taxon>Euteleostomi</taxon>
        <taxon>Actinopterygii</taxon>
        <taxon>Neopterygii</taxon>
        <taxon>Teleostei</taxon>
        <taxon>Anguilliformes</taxon>
        <taxon>Anguillidae</taxon>
        <taxon>Anguilla</taxon>
    </lineage>
</organism>
<evidence type="ECO:0000313" key="1">
    <source>
        <dbReference type="EMBL" id="JAI07146.1"/>
    </source>
</evidence>
<protein>
    <submittedName>
        <fullName evidence="1">Uncharacterized protein</fullName>
    </submittedName>
</protein>
<accession>A0A0E9XZ60</accession>
<dbReference type="EMBL" id="GBXM01001432">
    <property type="protein sequence ID" value="JAI07146.1"/>
    <property type="molecule type" value="Transcribed_RNA"/>
</dbReference>
<proteinExistence type="predicted"/>
<dbReference type="AlphaFoldDB" id="A0A0E9XZ60"/>
<sequence>MVTTVRSSSSSPMAILHGCIITRVSMRNPRPTWTSWRGLRRSFLQNPLLLSILKPMGRKAAHS</sequence>
<reference evidence="1" key="1">
    <citation type="submission" date="2014-11" db="EMBL/GenBank/DDBJ databases">
        <authorList>
            <person name="Amaro Gonzalez C."/>
        </authorList>
    </citation>
    <scope>NUCLEOTIDE SEQUENCE</scope>
</reference>
<reference evidence="1" key="2">
    <citation type="journal article" date="2015" name="Fish Shellfish Immunol.">
        <title>Early steps in the European eel (Anguilla anguilla)-Vibrio vulnificus interaction in the gills: Role of the RtxA13 toxin.</title>
        <authorList>
            <person name="Callol A."/>
            <person name="Pajuelo D."/>
            <person name="Ebbesson L."/>
            <person name="Teles M."/>
            <person name="MacKenzie S."/>
            <person name="Amaro C."/>
        </authorList>
    </citation>
    <scope>NUCLEOTIDE SEQUENCE</scope>
</reference>
<name>A0A0E9XZ60_ANGAN</name>